<keyword evidence="1" id="KW-0472">Membrane</keyword>
<evidence type="ECO:0000313" key="2">
    <source>
        <dbReference type="EMBL" id="GAA2393111.1"/>
    </source>
</evidence>
<comment type="caution">
    <text evidence="2">The sequence shown here is derived from an EMBL/GenBank/DDBJ whole genome shotgun (WGS) entry which is preliminary data.</text>
</comment>
<reference evidence="3" key="1">
    <citation type="journal article" date="2019" name="Int. J. Syst. Evol. Microbiol.">
        <title>The Global Catalogue of Microorganisms (GCM) 10K type strain sequencing project: providing services to taxonomists for standard genome sequencing and annotation.</title>
        <authorList>
            <consortium name="The Broad Institute Genomics Platform"/>
            <consortium name="The Broad Institute Genome Sequencing Center for Infectious Disease"/>
            <person name="Wu L."/>
            <person name="Ma J."/>
        </authorList>
    </citation>
    <scope>NUCLEOTIDE SEQUENCE [LARGE SCALE GENOMIC DNA]</scope>
    <source>
        <strain evidence="3">JCM 16227</strain>
    </source>
</reference>
<evidence type="ECO:0000256" key="1">
    <source>
        <dbReference type="SAM" id="Phobius"/>
    </source>
</evidence>
<evidence type="ECO:0000313" key="3">
    <source>
        <dbReference type="Proteomes" id="UP001501170"/>
    </source>
</evidence>
<keyword evidence="1" id="KW-1133">Transmembrane helix</keyword>
<keyword evidence="1" id="KW-0812">Transmembrane</keyword>
<proteinExistence type="predicted"/>
<feature type="transmembrane region" description="Helical" evidence="1">
    <location>
        <begin position="53"/>
        <end position="78"/>
    </location>
</feature>
<keyword evidence="3" id="KW-1185">Reference proteome</keyword>
<accession>A0ABP5V2M6</accession>
<dbReference type="RefSeq" id="WP_006898237.1">
    <property type="nucleotide sequence ID" value="NZ_BAAARB010000030.1"/>
</dbReference>
<dbReference type="Proteomes" id="UP001501170">
    <property type="component" value="Unassembled WGS sequence"/>
</dbReference>
<gene>
    <name evidence="2" type="ORF">GCM10009855_36090</name>
</gene>
<dbReference type="EMBL" id="BAAARB010000030">
    <property type="protein sequence ID" value="GAA2393111.1"/>
    <property type="molecule type" value="Genomic_DNA"/>
</dbReference>
<protein>
    <submittedName>
        <fullName evidence="2">Uncharacterized protein</fullName>
    </submittedName>
</protein>
<organism evidence="2 3">
    <name type="scientific">Gordonia cholesterolivorans</name>
    <dbReference type="NCBI Taxonomy" id="559625"/>
    <lineage>
        <taxon>Bacteria</taxon>
        <taxon>Bacillati</taxon>
        <taxon>Actinomycetota</taxon>
        <taxon>Actinomycetes</taxon>
        <taxon>Mycobacteriales</taxon>
        <taxon>Gordoniaceae</taxon>
        <taxon>Gordonia</taxon>
    </lineage>
</organism>
<sequence length="233" mass="25645">MSDNLECADQSVTDECVGTVRMLNGTPRCTRHSLRKVMDTEPGSIPPKGRRNVALWVLSGIALAVVVALTIGVTLLLVRYQYLPAVASPPTSSTSLRPVQLPLPPMPSTTTIPATTSLTATARQTPPPRGLTVKYVVRHLAFDFGYAPIIPETGQFDKQRTLSPDSPPEGGFNDYWSQTLHFATTPEYVGFSVTSYDYMPIRCEVWINGELRVAHEQEDKNTPLVCRATRRTS</sequence>
<name>A0ABP5V2M6_9ACTN</name>